<protein>
    <submittedName>
        <fullName evidence="1">Uncharacterized protein</fullName>
    </submittedName>
</protein>
<dbReference type="NCBIfam" id="NF038058">
    <property type="entry name" value="adhes_P110_Nter"/>
    <property type="match status" value="1"/>
</dbReference>
<dbReference type="KEGG" id="mco:MCJ_005090"/>
<sequence>MNKGWKMKFNLKSTKTLVGLIALSTALLTMIVAIPVGRSYYQKSYDSKFNRNLGPQKTIELANNLKISYDKFKQEIDDLKFKDNFHLLSAETALSLHNDKLQDFSLLSAFDFSSLTSKGFSLAIDTSQASLSTNAIENVIIHAYNKQEKLNYSYKTNLKNFAANSSQSATTFDISSNSTIKAEIKGFVLPSDYKELLEAEFTKNYSELKNVSLAFSKTLFQLNAHFNLLDQIGLPTVLNPGFQLVPVTQGVVATQTQTQQTPQIKFVKSNDETGELIIEFQLVDGQQKVVKTLNLKVENLTNKQAIGDNIAKQFNSLFQDHFRIKQDLLEALKKDNTTFIDYIVASQSSNASELSTKFSNVNAEIEKMVDIPEEKPYFSFSKSDSKSSELFKYFDKPFVDNRALSIKINNQKFEIKNITFDPSIKDRLAELKAKGAISLNFSLKTNEGKTKIKTDYSIDVKIANNTYEEKLFSALGQQKTNFSLPQDKNQALVFQSSVKKALQNLIDSLKLTTLSAEQISSLIKDSYLLNNGSQITSQESQKLIEESKKLTNINLEKLTTIFPEGSISRQIVNLLTKANTAKLFADEQISLKLEVIDYSFNAPAIQISAHKDGKMVANAHLIINNVAPDNLAYNVAQQYNVDFFLDGRSGIVDKTKDTMSNIDIRGVNRGDLEFNIDDAQVTKRGLVLSKKIDLDQFSAIDPFAKLKAASTQSDDMQKEKEAASKLYTKTQSKSPLTLDTGVAYLAFSLNKLKDYKKYYLLSDATGTNGIFIQRVDKLQANAKQSTMEGKEIATKNNGVSYVIGVDTTLKNQKTSKALIISGPLYEEVKKHLNGDNTQAYFNLLDNKGNNKKSPSLNLNNTKEDILTRAFSGNNTTTSIEVDSNLFLQSLNQKDPSSHNGGLRDNEILLISIVKTKASIELSLQTSNSYDSRSNTIESSLSQIKLSFDLVSPHSPKMQNLTDFQLENSLNWNKLGFDAETNDSETKFILKGFAIFNDPRLVANKLANKNIRKAFVDTYLIKK</sequence>
<reference evidence="2" key="1">
    <citation type="journal article" date="2009" name="BMC Bioinformatics">
        <title>The Mycoplasma conjunctivae genome sequencing, annotation and analysis.</title>
        <authorList>
            <person name="Calderon-Copete S.P."/>
            <person name="Wigger G."/>
            <person name="Wunderlin C."/>
            <person name="Schmidheini T."/>
            <person name="Frey J."/>
            <person name="Quail M.A."/>
            <person name="Falquet L."/>
        </authorList>
    </citation>
    <scope>NUCLEOTIDE SEQUENCE [LARGE SCALE GENOMIC DNA]</scope>
    <source>
        <strain evidence="2">ATCC 25834 / NCTC 10147 / HRC/581</strain>
    </source>
</reference>
<proteinExistence type="predicted"/>
<evidence type="ECO:0000313" key="1">
    <source>
        <dbReference type="EMBL" id="CAT05214.1"/>
    </source>
</evidence>
<evidence type="ECO:0000313" key="2">
    <source>
        <dbReference type="Proteomes" id="UP000001491"/>
    </source>
</evidence>
<dbReference type="AlphaFoldDB" id="C5J6V1"/>
<dbReference type="HOGENOM" id="CLU_011422_0_0_14"/>
<dbReference type="EMBL" id="FM864216">
    <property type="protein sequence ID" value="CAT05214.1"/>
    <property type="molecule type" value="Genomic_DNA"/>
</dbReference>
<dbReference type="eggNOG" id="ENOG5031YPX">
    <property type="taxonomic scope" value="Bacteria"/>
</dbReference>
<accession>C5J6V1</accession>
<dbReference type="Proteomes" id="UP000001491">
    <property type="component" value="Chromosome"/>
</dbReference>
<organism evidence="1 2">
    <name type="scientific">Mesomycoplasma conjunctivae (strain ATCC 25834 / NCTC 10147 / HRC/581)</name>
    <name type="common">Mycoplasma conjunctivae</name>
    <dbReference type="NCBI Taxonomy" id="572263"/>
    <lineage>
        <taxon>Bacteria</taxon>
        <taxon>Bacillati</taxon>
        <taxon>Mycoplasmatota</taxon>
        <taxon>Mycoplasmoidales</taxon>
        <taxon>Metamycoplasmataceae</taxon>
        <taxon>Mesomycoplasma</taxon>
    </lineage>
</organism>
<gene>
    <name evidence="1" type="ordered locus">MCJ_005090</name>
</gene>
<keyword evidence="2" id="KW-1185">Reference proteome</keyword>
<name>C5J6V1_MESCH</name>